<dbReference type="Proteomes" id="UP001148018">
    <property type="component" value="Unassembled WGS sequence"/>
</dbReference>
<gene>
    <name evidence="2" type="ORF">NHX12_024844</name>
</gene>
<keyword evidence="3" id="KW-1185">Reference proteome</keyword>
<evidence type="ECO:0000313" key="2">
    <source>
        <dbReference type="EMBL" id="KAJ3607793.1"/>
    </source>
</evidence>
<sequence length="196" mass="20635">MEVLARYCSIPGYNKLCCESCNKKDAHPTDHPPGVVPGPQEPSHTTTTTRPRLTSPSEGPRGSLGTSLSPPQTTKASGRRPRSTAEGLGTTTTAVVGGARSAFTATPNQDPREASSYSSYSSSFLAATVVVTPEPTTDTNTDPRPNHMNYYGDHICIPMKTNGFSLPVNCSSPLTAPGDISAVLSEPLHIAAIFHP</sequence>
<evidence type="ECO:0000256" key="1">
    <source>
        <dbReference type="SAM" id="MobiDB-lite"/>
    </source>
</evidence>
<proteinExistence type="predicted"/>
<feature type="compositionally biased region" description="Low complexity" evidence="1">
    <location>
        <begin position="45"/>
        <end position="57"/>
    </location>
</feature>
<name>A0A9Q0EK87_9TELE</name>
<feature type="region of interest" description="Disordered" evidence="1">
    <location>
        <begin position="26"/>
        <end position="117"/>
    </location>
</feature>
<accession>A0A9Q0EK87</accession>
<dbReference type="AlphaFoldDB" id="A0A9Q0EK87"/>
<evidence type="ECO:0000313" key="3">
    <source>
        <dbReference type="Proteomes" id="UP001148018"/>
    </source>
</evidence>
<reference evidence="2" key="1">
    <citation type="submission" date="2022-07" db="EMBL/GenBank/DDBJ databases">
        <title>Chromosome-level genome of Muraenolepis orangiensis.</title>
        <authorList>
            <person name="Kim J."/>
        </authorList>
    </citation>
    <scope>NUCLEOTIDE SEQUENCE</scope>
    <source>
        <strain evidence="2">KU_S4_2022</strain>
        <tissue evidence="2">Muscle</tissue>
    </source>
</reference>
<feature type="compositionally biased region" description="Low complexity" evidence="1">
    <location>
        <begin position="84"/>
        <end position="102"/>
    </location>
</feature>
<dbReference type="EMBL" id="JANIIK010000040">
    <property type="protein sequence ID" value="KAJ3607793.1"/>
    <property type="molecule type" value="Genomic_DNA"/>
</dbReference>
<organism evidence="2 3">
    <name type="scientific">Muraenolepis orangiensis</name>
    <name type="common">Patagonian moray cod</name>
    <dbReference type="NCBI Taxonomy" id="630683"/>
    <lineage>
        <taxon>Eukaryota</taxon>
        <taxon>Metazoa</taxon>
        <taxon>Chordata</taxon>
        <taxon>Craniata</taxon>
        <taxon>Vertebrata</taxon>
        <taxon>Euteleostomi</taxon>
        <taxon>Actinopterygii</taxon>
        <taxon>Neopterygii</taxon>
        <taxon>Teleostei</taxon>
        <taxon>Neoteleostei</taxon>
        <taxon>Acanthomorphata</taxon>
        <taxon>Zeiogadaria</taxon>
        <taxon>Gadariae</taxon>
        <taxon>Gadiformes</taxon>
        <taxon>Muraenolepidoidei</taxon>
        <taxon>Muraenolepididae</taxon>
        <taxon>Muraenolepis</taxon>
    </lineage>
</organism>
<protein>
    <submittedName>
        <fullName evidence="2">Uncharacterized protein</fullName>
    </submittedName>
</protein>
<comment type="caution">
    <text evidence="2">The sequence shown here is derived from an EMBL/GenBank/DDBJ whole genome shotgun (WGS) entry which is preliminary data.</text>
</comment>
<dbReference type="OrthoDB" id="5855429at2759"/>
<feature type="compositionally biased region" description="Polar residues" evidence="1">
    <location>
        <begin position="64"/>
        <end position="76"/>
    </location>
</feature>